<dbReference type="InterPro" id="IPR050377">
    <property type="entry name" value="Radical_SAM_PqqE_MftC-like"/>
</dbReference>
<dbReference type="RefSeq" id="WP_003334485.1">
    <property type="nucleotide sequence ID" value="NZ_CP007806.1"/>
</dbReference>
<dbReference type="SUPFAM" id="SSF102114">
    <property type="entry name" value="Radical SAM enzymes"/>
    <property type="match status" value="1"/>
</dbReference>
<evidence type="ECO:0000313" key="6">
    <source>
        <dbReference type="EMBL" id="AIG28498.1"/>
    </source>
</evidence>
<dbReference type="KEGG" id="blr:BRLA_c042230"/>
<dbReference type="Proteomes" id="UP000005850">
    <property type="component" value="Chromosome"/>
</dbReference>
<keyword evidence="2" id="KW-0479">Metal-binding</keyword>
<evidence type="ECO:0000256" key="1">
    <source>
        <dbReference type="ARBA" id="ARBA00022691"/>
    </source>
</evidence>
<dbReference type="NCBIfam" id="TIGR04085">
    <property type="entry name" value="rSAM_more_4Fe4S"/>
    <property type="match status" value="1"/>
</dbReference>
<dbReference type="STRING" id="1042163.BRLA_c042230"/>
<dbReference type="Pfam" id="PF13186">
    <property type="entry name" value="SPASM"/>
    <property type="match status" value="1"/>
</dbReference>
<proteinExistence type="predicted"/>
<feature type="domain" description="Radical SAM core" evidence="5">
    <location>
        <begin position="93"/>
        <end position="302"/>
    </location>
</feature>
<dbReference type="AlphaFoldDB" id="A0A075RB88"/>
<dbReference type="InterPro" id="IPR013785">
    <property type="entry name" value="Aldolase_TIM"/>
</dbReference>
<gene>
    <name evidence="6" type="primary">albA_3</name>
    <name evidence="6" type="ORF">BRLA_c042230</name>
</gene>
<evidence type="ECO:0000256" key="2">
    <source>
        <dbReference type="ARBA" id="ARBA00022723"/>
    </source>
</evidence>
<dbReference type="SFLD" id="SFLDG01386">
    <property type="entry name" value="main_SPASM_domain-containing"/>
    <property type="match status" value="1"/>
</dbReference>
<evidence type="ECO:0000256" key="4">
    <source>
        <dbReference type="ARBA" id="ARBA00023014"/>
    </source>
</evidence>
<dbReference type="InterPro" id="IPR007197">
    <property type="entry name" value="rSAM"/>
</dbReference>
<name>A0A075RB88_BRELA</name>
<dbReference type="PROSITE" id="PS51918">
    <property type="entry name" value="RADICAL_SAM"/>
    <property type="match status" value="1"/>
</dbReference>
<keyword evidence="1" id="KW-0949">S-adenosyl-L-methionine</keyword>
<dbReference type="EMBL" id="CP007806">
    <property type="protein sequence ID" value="AIG28498.1"/>
    <property type="molecule type" value="Genomic_DNA"/>
</dbReference>
<accession>A0A075RB88</accession>
<evidence type="ECO:0000256" key="3">
    <source>
        <dbReference type="ARBA" id="ARBA00023004"/>
    </source>
</evidence>
<dbReference type="GO" id="GO:0051536">
    <property type="term" value="F:iron-sulfur cluster binding"/>
    <property type="evidence" value="ECO:0007669"/>
    <property type="project" value="UniProtKB-KW"/>
</dbReference>
<dbReference type="InterPro" id="IPR023885">
    <property type="entry name" value="4Fe4S-binding_SPASM_dom"/>
</dbReference>
<reference evidence="6 7" key="1">
    <citation type="journal article" date="2011" name="J. Bacteriol.">
        <title>Genome sequence of Brevibacillus laterosporus LMG 15441, a pathogen of invertebrates.</title>
        <authorList>
            <person name="Djukic M."/>
            <person name="Poehlein A."/>
            <person name="Thurmer A."/>
            <person name="Daniel R."/>
        </authorList>
    </citation>
    <scope>NUCLEOTIDE SEQUENCE [LARGE SCALE GENOMIC DNA]</scope>
    <source>
        <strain evidence="6 7">LMG 15441</strain>
    </source>
</reference>
<dbReference type="InterPro" id="IPR058240">
    <property type="entry name" value="rSAM_sf"/>
</dbReference>
<organism evidence="6 7">
    <name type="scientific">Brevibacillus laterosporus LMG 15441</name>
    <dbReference type="NCBI Taxonomy" id="1042163"/>
    <lineage>
        <taxon>Bacteria</taxon>
        <taxon>Bacillati</taxon>
        <taxon>Bacillota</taxon>
        <taxon>Bacilli</taxon>
        <taxon>Bacillales</taxon>
        <taxon>Paenibacillaceae</taxon>
        <taxon>Brevibacillus</taxon>
    </lineage>
</organism>
<dbReference type="SFLD" id="SFLDS00029">
    <property type="entry name" value="Radical_SAM"/>
    <property type="match status" value="1"/>
</dbReference>
<evidence type="ECO:0000313" key="7">
    <source>
        <dbReference type="Proteomes" id="UP000005850"/>
    </source>
</evidence>
<dbReference type="PANTHER" id="PTHR11228:SF7">
    <property type="entry name" value="PQQA PEPTIDE CYCLASE"/>
    <property type="match status" value="1"/>
</dbReference>
<protein>
    <submittedName>
        <fullName evidence="6">Radical SAM domain protein</fullName>
    </submittedName>
</protein>
<keyword evidence="3" id="KW-0408">Iron</keyword>
<dbReference type="SFLD" id="SFLDG01067">
    <property type="entry name" value="SPASM/twitch_domain_containing"/>
    <property type="match status" value="1"/>
</dbReference>
<dbReference type="Pfam" id="PF04055">
    <property type="entry name" value="Radical_SAM"/>
    <property type="match status" value="1"/>
</dbReference>
<sequence>MLVTDDVLTFPRLAVYREKEDYIIHNYLVSSWIVLNQQEYEIAHEMIYNKKSPQGLIDEQYDASLVKRVIGLIRLYKIDSFKVDTENKQSMHKPVPKSVYFVTTYKCNLNCVYCYAESSPNRSMDNDISTEEAKRVITEVKELGTKTIVFTGGEAFLRKDLVELMEYSDSLGLHVHMISNGSFISNKEIANKIAEITKLVTISLDSMIEDEHDKNRGKGSWQKAKKAIDLLLEAGCKLKINQTITKNNMDAVEDVIDYTNKNNIRLIIAPVASLGRGKTHEHELNYVQRIKIENTIINKQPNFDAVNQFYIKNHCGHAYSEFSVDSKGDVFPCKIMHNPQFLGGNVKDKSLEEIYYESPVFTASRNRITDNLPICGKCTFKHMCGGGCRAIQWSDTDSIDGTNTEECKIIKSNLKKHMWNYFRKSKEEVPS</sequence>
<evidence type="ECO:0000259" key="5">
    <source>
        <dbReference type="PROSITE" id="PS51918"/>
    </source>
</evidence>
<dbReference type="GO" id="GO:0046872">
    <property type="term" value="F:metal ion binding"/>
    <property type="evidence" value="ECO:0007669"/>
    <property type="project" value="UniProtKB-KW"/>
</dbReference>
<keyword evidence="4" id="KW-0411">Iron-sulfur</keyword>
<dbReference type="GO" id="GO:0003824">
    <property type="term" value="F:catalytic activity"/>
    <property type="evidence" value="ECO:0007669"/>
    <property type="project" value="InterPro"/>
</dbReference>
<dbReference type="PANTHER" id="PTHR11228">
    <property type="entry name" value="RADICAL SAM DOMAIN PROTEIN"/>
    <property type="match status" value="1"/>
</dbReference>
<dbReference type="HOGENOM" id="CLU_009273_4_4_9"/>
<dbReference type="CDD" id="cd01335">
    <property type="entry name" value="Radical_SAM"/>
    <property type="match status" value="1"/>
</dbReference>
<dbReference type="Gene3D" id="3.20.20.70">
    <property type="entry name" value="Aldolase class I"/>
    <property type="match status" value="1"/>
</dbReference>
<dbReference type="eggNOG" id="COG0535">
    <property type="taxonomic scope" value="Bacteria"/>
</dbReference>
<keyword evidence="7" id="KW-1185">Reference proteome</keyword>